<keyword evidence="16" id="KW-1185">Reference proteome</keyword>
<feature type="transmembrane region" description="Helical" evidence="11">
    <location>
        <begin position="407"/>
        <end position="423"/>
    </location>
</feature>
<dbReference type="SUPFAM" id="SSF90112">
    <property type="entry name" value="Neurotransmitter-gated ion-channel transmembrane pore"/>
    <property type="match status" value="1"/>
</dbReference>
<keyword evidence="8 11" id="KW-0406">Ion transport</keyword>
<dbReference type="Proteomes" id="UP000230066">
    <property type="component" value="Unassembled WGS sequence"/>
</dbReference>
<feature type="transmembrane region" description="Helical" evidence="11">
    <location>
        <begin position="378"/>
        <end position="400"/>
    </location>
</feature>
<sequence length="794" mass="89307">MAVGLPNWWHSIALLAILFSCSVKVQLSFAIAIEHPFRFGPLPSPQPEPAPEPPPESPPILTRPPPYSSFFNLTPPVPDFHLLPSNHDRSLYMPAQHNRIPILTEPIFPIDGDYPISYFSGSILPNRVDYYPAPSVVPEISQTDPAESVEHKPYWEYLRPASPITSIVQQVLANYKSHESPDENNPDPTTVTVSVHILAVASINVIQMEYTVDLYLRQQWVDSRLAWERVPHLAHYKDYVLLTAHKQRLWLPDLFFRNGKRGYRHEMSVPNDLIRVHPNGSVLYSQKITMILSCSMYLHLYPMDHQECQMNIGSYGYTVDELKFVWRQDNPVTVAEKLQLLEFDSPRSASTRDCTKNGTTSTGTYSCLLLTLPLQRLVSSYLVTTYIPEVLIVMVSWLGFWIDVRAVPARISLGLLTLLGLLTEGSSVGSKLPRFTYVKAIDVWIIACLLFVIAALAEFAAAYMLAPQEKQNEWDEELRLVIRGILEKKLGSSRCCCCYTKSTNHKPVLFTSRSGHSFRPGEDIVSERPVENKSLSKRHLHGKKSLELNTSSSFIKCGVCDSLQPDCCTCPLCERLQCPKAPRSVAHQRKTSTSDTARATNTCTSNNTDRRHIVICEPSPTFRSRTSGPKRIGAGTGGISAGSFPKKSALKVSRPSSSPASSLYERNRHETRRSCRLNRSYLSRQTSNDATNAPPSNTDIRRKRPFFSSRSPFCFCRLKCGTPPSHSKRLPLGQSAAESAIPPLNRKSAQKLETYDSEVDAYSRFLFPACFVLFNCCYWLFYMVIADGNPPKPS</sequence>
<dbReference type="InterPro" id="IPR038050">
    <property type="entry name" value="Neuro_actylchol_rec"/>
</dbReference>
<comment type="subcellular location">
    <subcellularLocation>
        <location evidence="2">Cell membrane</location>
    </subcellularLocation>
    <subcellularLocation>
        <location evidence="1">Membrane</location>
        <topology evidence="1">Multi-pass membrane protein</topology>
    </subcellularLocation>
</comment>
<evidence type="ECO:0000256" key="7">
    <source>
        <dbReference type="ARBA" id="ARBA00022989"/>
    </source>
</evidence>
<dbReference type="InterPro" id="IPR006202">
    <property type="entry name" value="Neur_chan_lig-bd"/>
</dbReference>
<dbReference type="PROSITE" id="PS00236">
    <property type="entry name" value="NEUROTR_ION_CHANNEL"/>
    <property type="match status" value="1"/>
</dbReference>
<dbReference type="InterPro" id="IPR006028">
    <property type="entry name" value="GABAA/Glycine_rcpt"/>
</dbReference>
<keyword evidence="5 11" id="KW-0812">Transmembrane</keyword>
<dbReference type="SUPFAM" id="SSF63712">
    <property type="entry name" value="Nicotinic receptor ligand binding domain-like"/>
    <property type="match status" value="1"/>
</dbReference>
<evidence type="ECO:0000259" key="14">
    <source>
        <dbReference type="Pfam" id="PF02932"/>
    </source>
</evidence>
<organism evidence="15 16">
    <name type="scientific">Fasciola hepatica</name>
    <name type="common">Liver fluke</name>
    <dbReference type="NCBI Taxonomy" id="6192"/>
    <lineage>
        <taxon>Eukaryota</taxon>
        <taxon>Metazoa</taxon>
        <taxon>Spiralia</taxon>
        <taxon>Lophotrochozoa</taxon>
        <taxon>Platyhelminthes</taxon>
        <taxon>Trematoda</taxon>
        <taxon>Digenea</taxon>
        <taxon>Plagiorchiida</taxon>
        <taxon>Echinostomata</taxon>
        <taxon>Echinostomatoidea</taxon>
        <taxon>Fasciolidae</taxon>
        <taxon>Fasciola</taxon>
    </lineage>
</organism>
<keyword evidence="3 11" id="KW-0813">Transport</keyword>
<comment type="caution">
    <text evidence="15">The sequence shown here is derived from an EMBL/GenBank/DDBJ whole genome shotgun (WGS) entry which is preliminary data.</text>
</comment>
<evidence type="ECO:0000256" key="5">
    <source>
        <dbReference type="ARBA" id="ARBA00022692"/>
    </source>
</evidence>
<dbReference type="PRINTS" id="PR00253">
    <property type="entry name" value="GABAARECEPTR"/>
</dbReference>
<dbReference type="PRINTS" id="PR00252">
    <property type="entry name" value="NRIONCHANNEL"/>
</dbReference>
<dbReference type="Pfam" id="PF02931">
    <property type="entry name" value="Neur_chan_LBD"/>
    <property type="match status" value="1"/>
</dbReference>
<evidence type="ECO:0000313" key="16">
    <source>
        <dbReference type="Proteomes" id="UP000230066"/>
    </source>
</evidence>
<feature type="region of interest" description="Disordered" evidence="12">
    <location>
        <begin position="619"/>
        <end position="702"/>
    </location>
</feature>
<keyword evidence="7 11" id="KW-1133">Transmembrane helix</keyword>
<evidence type="ECO:0000256" key="11">
    <source>
        <dbReference type="RuleBase" id="RU000687"/>
    </source>
</evidence>
<dbReference type="EMBL" id="JXXN02000209">
    <property type="protein sequence ID" value="THD28209.1"/>
    <property type="molecule type" value="Genomic_DNA"/>
</dbReference>
<gene>
    <name evidence="15" type="ORF">D915_000706</name>
</gene>
<evidence type="ECO:0000256" key="4">
    <source>
        <dbReference type="ARBA" id="ARBA00022475"/>
    </source>
</evidence>
<dbReference type="GO" id="GO:0005230">
    <property type="term" value="F:extracellular ligand-gated monoatomic ion channel activity"/>
    <property type="evidence" value="ECO:0007669"/>
    <property type="project" value="InterPro"/>
</dbReference>
<dbReference type="Gene3D" id="2.70.170.10">
    <property type="entry name" value="Neurotransmitter-gated ion-channel ligand-binding domain"/>
    <property type="match status" value="1"/>
</dbReference>
<dbReference type="InterPro" id="IPR036719">
    <property type="entry name" value="Neuro-gated_channel_TM_sf"/>
</dbReference>
<feature type="signal peptide" evidence="11">
    <location>
        <begin position="1"/>
        <end position="30"/>
    </location>
</feature>
<feature type="transmembrane region" description="Helical" evidence="11">
    <location>
        <begin position="443"/>
        <end position="466"/>
    </location>
</feature>
<evidence type="ECO:0000256" key="8">
    <source>
        <dbReference type="ARBA" id="ARBA00023065"/>
    </source>
</evidence>
<evidence type="ECO:0000256" key="3">
    <source>
        <dbReference type="ARBA" id="ARBA00022448"/>
    </source>
</evidence>
<feature type="domain" description="Neurotransmitter-gated ion-channel transmembrane" evidence="14">
    <location>
        <begin position="385"/>
        <end position="779"/>
    </location>
</feature>
<dbReference type="GO" id="GO:0005886">
    <property type="term" value="C:plasma membrane"/>
    <property type="evidence" value="ECO:0007669"/>
    <property type="project" value="UniProtKB-SubCell"/>
</dbReference>
<feature type="compositionally biased region" description="Polar residues" evidence="12">
    <location>
        <begin position="591"/>
        <end position="604"/>
    </location>
</feature>
<keyword evidence="6 11" id="KW-0732">Signal</keyword>
<dbReference type="PANTHER" id="PTHR18945">
    <property type="entry name" value="NEUROTRANSMITTER GATED ION CHANNEL"/>
    <property type="match status" value="1"/>
</dbReference>
<evidence type="ECO:0000256" key="1">
    <source>
        <dbReference type="ARBA" id="ARBA00004141"/>
    </source>
</evidence>
<dbReference type="CDD" id="cd18987">
    <property type="entry name" value="LGIC_ECD_anion"/>
    <property type="match status" value="1"/>
</dbReference>
<dbReference type="InterPro" id="IPR018000">
    <property type="entry name" value="Neurotransmitter_ion_chnl_CS"/>
</dbReference>
<feature type="compositionally biased region" description="Low complexity" evidence="12">
    <location>
        <begin position="653"/>
        <end position="662"/>
    </location>
</feature>
<dbReference type="InterPro" id="IPR036734">
    <property type="entry name" value="Neur_chan_lig-bd_sf"/>
</dbReference>
<dbReference type="GO" id="GO:0004888">
    <property type="term" value="F:transmembrane signaling receptor activity"/>
    <property type="evidence" value="ECO:0007669"/>
    <property type="project" value="InterPro"/>
</dbReference>
<evidence type="ECO:0000256" key="6">
    <source>
        <dbReference type="ARBA" id="ARBA00022729"/>
    </source>
</evidence>
<protein>
    <submittedName>
        <fullName evidence="15">Glutamate-gated chloride channel</fullName>
    </submittedName>
</protein>
<feature type="region of interest" description="Disordered" evidence="12">
    <location>
        <begin position="42"/>
        <end position="61"/>
    </location>
</feature>
<evidence type="ECO:0000256" key="9">
    <source>
        <dbReference type="ARBA" id="ARBA00023136"/>
    </source>
</evidence>
<dbReference type="AlphaFoldDB" id="A0A4E0RHM7"/>
<keyword evidence="9 11" id="KW-0472">Membrane</keyword>
<evidence type="ECO:0000259" key="13">
    <source>
        <dbReference type="Pfam" id="PF02931"/>
    </source>
</evidence>
<keyword evidence="4" id="KW-1003">Cell membrane</keyword>
<reference evidence="15" key="1">
    <citation type="submission" date="2019-03" db="EMBL/GenBank/DDBJ databases">
        <title>Improved annotation for the trematode Fasciola hepatica.</title>
        <authorList>
            <person name="Choi Y.-J."/>
            <person name="Martin J."/>
            <person name="Mitreva M."/>
        </authorList>
    </citation>
    <scope>NUCLEOTIDE SEQUENCE [LARGE SCALE GENOMIC DNA]</scope>
</reference>
<evidence type="ECO:0000313" key="15">
    <source>
        <dbReference type="EMBL" id="THD28209.1"/>
    </source>
</evidence>
<dbReference type="NCBIfam" id="TIGR00860">
    <property type="entry name" value="LIC"/>
    <property type="match status" value="1"/>
</dbReference>
<dbReference type="InterPro" id="IPR006029">
    <property type="entry name" value="Neurotrans-gated_channel_TM"/>
</dbReference>
<feature type="transmembrane region" description="Helical" evidence="11">
    <location>
        <begin position="765"/>
        <end position="785"/>
    </location>
</feature>
<dbReference type="Pfam" id="PF02932">
    <property type="entry name" value="Neur_chan_memb"/>
    <property type="match status" value="1"/>
</dbReference>
<feature type="compositionally biased region" description="Polar residues" evidence="12">
    <location>
        <begin position="680"/>
        <end position="698"/>
    </location>
</feature>
<dbReference type="InterPro" id="IPR006201">
    <property type="entry name" value="Neur_channel"/>
</dbReference>
<evidence type="ECO:0000256" key="10">
    <source>
        <dbReference type="ARBA" id="ARBA00023303"/>
    </source>
</evidence>
<feature type="region of interest" description="Disordered" evidence="12">
    <location>
        <begin position="584"/>
        <end position="604"/>
    </location>
</feature>
<evidence type="ECO:0000256" key="12">
    <source>
        <dbReference type="SAM" id="MobiDB-lite"/>
    </source>
</evidence>
<comment type="similarity">
    <text evidence="11">Belongs to the ligand-gated ion channel (TC 1.A.9) family.</text>
</comment>
<feature type="chain" id="PRO_5022259605" evidence="11">
    <location>
        <begin position="31"/>
        <end position="794"/>
    </location>
</feature>
<dbReference type="Gene3D" id="1.20.58.390">
    <property type="entry name" value="Neurotransmitter-gated ion-channel transmembrane domain"/>
    <property type="match status" value="2"/>
</dbReference>
<proteinExistence type="inferred from homology"/>
<feature type="domain" description="Neurotransmitter-gated ion-channel ligand-binding" evidence="13">
    <location>
        <begin position="166"/>
        <end position="376"/>
    </location>
</feature>
<dbReference type="CDD" id="cd19049">
    <property type="entry name" value="LGIC_TM_anion"/>
    <property type="match status" value="1"/>
</dbReference>
<accession>A0A4E0RHM7</accession>
<evidence type="ECO:0000256" key="2">
    <source>
        <dbReference type="ARBA" id="ARBA00004236"/>
    </source>
</evidence>
<keyword evidence="10 11" id="KW-0407">Ion channel</keyword>
<name>A0A4E0RHM7_FASHE</name>